<dbReference type="GO" id="GO:0016020">
    <property type="term" value="C:membrane"/>
    <property type="evidence" value="ECO:0007669"/>
    <property type="project" value="UniProtKB-SubCell"/>
</dbReference>
<feature type="domain" description="Ubiquitin-like" evidence="7">
    <location>
        <begin position="6"/>
        <end position="64"/>
    </location>
</feature>
<evidence type="ECO:0000313" key="9">
    <source>
        <dbReference type="Proteomes" id="UP001385951"/>
    </source>
</evidence>
<evidence type="ECO:0000256" key="6">
    <source>
        <dbReference type="SAM" id="Phobius"/>
    </source>
</evidence>
<comment type="subcellular location">
    <subcellularLocation>
        <location evidence="1">Membrane</location>
    </subcellularLocation>
</comment>
<dbReference type="InterPro" id="IPR039751">
    <property type="entry name" value="HERPUD1/2"/>
</dbReference>
<accession>A0AAW0GTX5</accession>
<proteinExistence type="predicted"/>
<dbReference type="SUPFAM" id="SSF54236">
    <property type="entry name" value="Ubiquitin-like"/>
    <property type="match status" value="1"/>
</dbReference>
<comment type="caution">
    <text evidence="8">The sequence shown here is derived from an EMBL/GenBank/DDBJ whole genome shotgun (WGS) entry which is preliminary data.</text>
</comment>
<feature type="region of interest" description="Disordered" evidence="5">
    <location>
        <begin position="83"/>
        <end position="107"/>
    </location>
</feature>
<evidence type="ECO:0000256" key="5">
    <source>
        <dbReference type="SAM" id="MobiDB-lite"/>
    </source>
</evidence>
<feature type="transmembrane region" description="Helical" evidence="6">
    <location>
        <begin position="327"/>
        <end position="345"/>
    </location>
</feature>
<evidence type="ECO:0000256" key="4">
    <source>
        <dbReference type="ARBA" id="ARBA00023136"/>
    </source>
</evidence>
<evidence type="ECO:0000256" key="1">
    <source>
        <dbReference type="ARBA" id="ARBA00004370"/>
    </source>
</evidence>
<reference evidence="8 9" key="1">
    <citation type="submission" date="2022-09" db="EMBL/GenBank/DDBJ databases">
        <authorList>
            <person name="Palmer J.M."/>
        </authorList>
    </citation>
    <scope>NUCLEOTIDE SEQUENCE [LARGE SCALE GENOMIC DNA]</scope>
    <source>
        <strain evidence="8 9">DSM 7382</strain>
    </source>
</reference>
<keyword evidence="2 6" id="KW-0812">Transmembrane</keyword>
<keyword evidence="4 6" id="KW-0472">Membrane</keyword>
<keyword evidence="3 6" id="KW-1133">Transmembrane helix</keyword>
<dbReference type="PROSITE" id="PS50053">
    <property type="entry name" value="UBIQUITIN_2"/>
    <property type="match status" value="1"/>
</dbReference>
<feature type="compositionally biased region" description="Basic and acidic residues" evidence="5">
    <location>
        <begin position="489"/>
        <end position="499"/>
    </location>
</feature>
<dbReference type="AlphaFoldDB" id="A0AAW0GTX5"/>
<feature type="region of interest" description="Disordered" evidence="5">
    <location>
        <begin position="378"/>
        <end position="419"/>
    </location>
</feature>
<sequence>MSLVDLRIELPAFSHSFQIQVPPSSSILDVKQEIQRTCPGAPRVDGQRVIWRGRFLGDEEKLQNVWSSPDDSRVLHLAVHPSAWTGTPPLAPQSSQSRTTPLMTPSQSPQIVYPPMPTVPPPTPQPRPLSQQPATQLTYRSLVPPPAGTPLTYVVHLHNNAVHVLTTGRLPSNPPEPSQLTTSRMLAVSTLQSQGWFWPPQLDEEYPSYDGASTGVRYERVIIENQPFLQLMTPDTAPNPLQIHALKVLTHTFPLLSIPSPDSASSFATSQTTPFTHTQVTNLNNHLQQVGLPPLRLIPNANANQNPNDPNNPLAAAEIRAIPLRALMVPLMMLTFRTVLLLYFFSPSKRPLFGIVLSAWILYEAWGAIRAVIGNGDQPAAQAREGGNGAGAGQGAGPRIPGPAGGIQPGGNNQGARRSQMDSILDRLSNLNLTSEDATLDTDSRDITPPSLAHRAKTFISLLITTLHPAVWDRRRTVLRRREGRIRTEANLRESQPREEGDETPESVQRAQSRLNMIARHERRPRWVREYVQRVQHSEWVDDA</sequence>
<dbReference type="InterPro" id="IPR029071">
    <property type="entry name" value="Ubiquitin-like_domsf"/>
</dbReference>
<evidence type="ECO:0000259" key="7">
    <source>
        <dbReference type="PROSITE" id="PS50053"/>
    </source>
</evidence>
<dbReference type="InterPro" id="IPR000626">
    <property type="entry name" value="Ubiquitin-like_dom"/>
</dbReference>
<feature type="compositionally biased region" description="Gly residues" evidence="5">
    <location>
        <begin position="403"/>
        <end position="413"/>
    </location>
</feature>
<gene>
    <name evidence="8" type="ORF">QCA50_000173</name>
</gene>
<feature type="transmembrane region" description="Helical" evidence="6">
    <location>
        <begin position="352"/>
        <end position="373"/>
    </location>
</feature>
<protein>
    <recommendedName>
        <fullName evidence="7">Ubiquitin-like domain-containing protein</fullName>
    </recommendedName>
</protein>
<name>A0AAW0GTX5_9APHY</name>
<evidence type="ECO:0000256" key="2">
    <source>
        <dbReference type="ARBA" id="ARBA00022692"/>
    </source>
</evidence>
<dbReference type="EMBL" id="JASBNA010000001">
    <property type="protein sequence ID" value="KAK7695537.1"/>
    <property type="molecule type" value="Genomic_DNA"/>
</dbReference>
<organism evidence="8 9">
    <name type="scientific">Cerrena zonata</name>
    <dbReference type="NCBI Taxonomy" id="2478898"/>
    <lineage>
        <taxon>Eukaryota</taxon>
        <taxon>Fungi</taxon>
        <taxon>Dikarya</taxon>
        <taxon>Basidiomycota</taxon>
        <taxon>Agaricomycotina</taxon>
        <taxon>Agaricomycetes</taxon>
        <taxon>Polyporales</taxon>
        <taxon>Cerrenaceae</taxon>
        <taxon>Cerrena</taxon>
    </lineage>
</organism>
<dbReference type="Gene3D" id="3.10.20.90">
    <property type="entry name" value="Phosphatidylinositol 3-kinase Catalytic Subunit, Chain A, domain 1"/>
    <property type="match status" value="1"/>
</dbReference>
<dbReference type="PANTHER" id="PTHR12943:SF27">
    <property type="entry name" value="HOMOCYSTEINE-INDUCED ENDOPLASMIC RETICULUM PROTEIN, ISOFORM A"/>
    <property type="match status" value="1"/>
</dbReference>
<evidence type="ECO:0000256" key="3">
    <source>
        <dbReference type="ARBA" id="ARBA00022989"/>
    </source>
</evidence>
<feature type="compositionally biased region" description="Polar residues" evidence="5">
    <location>
        <begin position="92"/>
        <end position="107"/>
    </location>
</feature>
<keyword evidence="9" id="KW-1185">Reference proteome</keyword>
<dbReference type="GO" id="GO:0030968">
    <property type="term" value="P:endoplasmic reticulum unfolded protein response"/>
    <property type="evidence" value="ECO:0007669"/>
    <property type="project" value="TreeGrafter"/>
</dbReference>
<feature type="region of interest" description="Disordered" evidence="5">
    <location>
        <begin position="489"/>
        <end position="510"/>
    </location>
</feature>
<evidence type="ECO:0000313" key="8">
    <source>
        <dbReference type="EMBL" id="KAK7695537.1"/>
    </source>
</evidence>
<dbReference type="PANTHER" id="PTHR12943">
    <property type="entry name" value="HOMOCYSTEINE-RESPONSIVE ENDOPLASMIC RETICULUM-RESIDENT UNIQUITIN-LIKE DOMAIN HERPUD PROTEIN FAMILY MEMBER"/>
    <property type="match status" value="1"/>
</dbReference>
<dbReference type="Proteomes" id="UP001385951">
    <property type="component" value="Unassembled WGS sequence"/>
</dbReference>
<feature type="compositionally biased region" description="Gly residues" evidence="5">
    <location>
        <begin position="386"/>
        <end position="396"/>
    </location>
</feature>